<dbReference type="InterPro" id="IPR000241">
    <property type="entry name" value="RlmKL-like_Mtase"/>
</dbReference>
<dbReference type="PRINTS" id="PR00507">
    <property type="entry name" value="N12N6MTFRASE"/>
</dbReference>
<protein>
    <recommendedName>
        <fullName evidence="1">Ribosomal RNA large subunit methyltransferase K/L-like methyltransferase domain-containing protein</fullName>
    </recommendedName>
</protein>
<dbReference type="EMBL" id="PEXW01000064">
    <property type="protein sequence ID" value="PIS40527.1"/>
    <property type="molecule type" value="Genomic_DNA"/>
</dbReference>
<dbReference type="AlphaFoldDB" id="A0A2H0YPV7"/>
<dbReference type="Gene3D" id="3.40.50.150">
    <property type="entry name" value="Vaccinia Virus protein VP39"/>
    <property type="match status" value="1"/>
</dbReference>
<name>A0A2H0YPV7_9BACT</name>
<dbReference type="PANTHER" id="PTHR14911">
    <property type="entry name" value="THUMP DOMAIN-CONTAINING"/>
    <property type="match status" value="1"/>
</dbReference>
<dbReference type="PANTHER" id="PTHR14911:SF13">
    <property type="entry name" value="TRNA (GUANINE(6)-N2)-METHYLTRANSFERASE THUMP3"/>
    <property type="match status" value="1"/>
</dbReference>
<accession>A0A2H0YPV7</accession>
<dbReference type="Pfam" id="PF01170">
    <property type="entry name" value="UPF0020"/>
    <property type="match status" value="1"/>
</dbReference>
<gene>
    <name evidence="2" type="ORF">COT26_02850</name>
</gene>
<evidence type="ECO:0000259" key="1">
    <source>
        <dbReference type="Pfam" id="PF01170"/>
    </source>
</evidence>
<comment type="caution">
    <text evidence="2">The sequence shown here is derived from an EMBL/GenBank/DDBJ whole genome shotgun (WGS) entry which is preliminary data.</text>
</comment>
<evidence type="ECO:0000313" key="3">
    <source>
        <dbReference type="Proteomes" id="UP000236845"/>
    </source>
</evidence>
<proteinExistence type="predicted"/>
<reference evidence="3" key="1">
    <citation type="submission" date="2017-09" db="EMBL/GenBank/DDBJ databases">
        <title>Depth-based differentiation of microbial function through sediment-hosted aquifers and enrichment of novel symbionts in the deep terrestrial subsurface.</title>
        <authorList>
            <person name="Probst A.J."/>
            <person name="Ladd B."/>
            <person name="Jarett J.K."/>
            <person name="Geller-Mcgrath D.E."/>
            <person name="Sieber C.M.K."/>
            <person name="Emerson J.B."/>
            <person name="Anantharaman K."/>
            <person name="Thomas B.C."/>
            <person name="Malmstrom R."/>
            <person name="Stieglmeier M."/>
            <person name="Klingl A."/>
            <person name="Woyke T."/>
            <person name="Ryan C.M."/>
            <person name="Banfield J.F."/>
        </authorList>
    </citation>
    <scope>NUCLEOTIDE SEQUENCE [LARGE SCALE GENOMIC DNA]</scope>
</reference>
<dbReference type="InterPro" id="IPR029063">
    <property type="entry name" value="SAM-dependent_MTases_sf"/>
</dbReference>
<dbReference type="GO" id="GO:0030488">
    <property type="term" value="P:tRNA methylation"/>
    <property type="evidence" value="ECO:0007669"/>
    <property type="project" value="TreeGrafter"/>
</dbReference>
<dbReference type="Proteomes" id="UP000236845">
    <property type="component" value="Unassembled WGS sequence"/>
</dbReference>
<evidence type="ECO:0000313" key="2">
    <source>
        <dbReference type="EMBL" id="PIS40527.1"/>
    </source>
</evidence>
<feature type="domain" description="Ribosomal RNA large subunit methyltransferase K/L-like methyltransferase" evidence="1">
    <location>
        <begin position="197"/>
        <end position="263"/>
    </location>
</feature>
<dbReference type="CDD" id="cd02440">
    <property type="entry name" value="AdoMet_MTases"/>
    <property type="match status" value="1"/>
</dbReference>
<sequence length="413" mass="45982">MEKGDIIAIFGREPSLSLWELDRILNVPEFRLLSRELAIFPSNGKVNEVDLQKRAGGLIKIGRVQGEAESLEQLEVLLEKSWPDLIPAGSTARVNFGASAYDAGLGPDRKFRQELGRQMQRLKKYLTTNGRSARLVESKEPTLQAGALVQGKILKQGFEILVLRTPEKIFWGTTETVQDIAQYGFRDFGRPSRDSLSGMLPPKVAQILINLAKAKTGEFLLDPFCGSGTILQEAVLIGIRKVCGSDISQKAVADSKKNLEWLKKNYPDLKDCSMEIFESDIKNLLEKIKPASADVVVTEPYLGPPQKGRAIAGNIAPLVSALSRQYVLWLEILAKLLRPTGRIAMVWPYFRLENHGYFLQIQESLNQIGLKIIAPPPALLNLPWFKSTPRGTLLYSRPDQVVGREIVLLAKNV</sequence>
<dbReference type="SUPFAM" id="SSF53335">
    <property type="entry name" value="S-adenosyl-L-methionine-dependent methyltransferases"/>
    <property type="match status" value="1"/>
</dbReference>
<organism evidence="2 3">
    <name type="scientific">Candidatus Kerfeldbacteria bacterium CG08_land_8_20_14_0_20_43_14</name>
    <dbReference type="NCBI Taxonomy" id="2014246"/>
    <lineage>
        <taxon>Bacteria</taxon>
        <taxon>Candidatus Kerfeldiibacteriota</taxon>
    </lineage>
</organism>
<dbReference type="GO" id="GO:0016423">
    <property type="term" value="F:tRNA (guanine) methyltransferase activity"/>
    <property type="evidence" value="ECO:0007669"/>
    <property type="project" value="TreeGrafter"/>
</dbReference>